<name>A0A6G9YBM4_9NOCA</name>
<proteinExistence type="predicted"/>
<reference evidence="2 3" key="1">
    <citation type="journal article" date="2019" name="ACS Chem. Biol.">
        <title>Identification and Mobilization of a Cryptic Antibiotic Biosynthesis Gene Locus from a Human-Pathogenic Nocardia Isolate.</title>
        <authorList>
            <person name="Herisse M."/>
            <person name="Ishida K."/>
            <person name="Porter J.L."/>
            <person name="Howden B."/>
            <person name="Hertweck C."/>
            <person name="Stinear T.P."/>
            <person name="Pidot S.J."/>
        </authorList>
    </citation>
    <scope>NUCLEOTIDE SEQUENCE [LARGE SCALE GENOMIC DNA]</scope>
    <source>
        <strain evidence="2 3">AUSMDU00012717</strain>
    </source>
</reference>
<dbReference type="RefSeq" id="WP_167473514.1">
    <property type="nucleotide sequence ID" value="NZ_CP046172.1"/>
</dbReference>
<evidence type="ECO:0000259" key="1">
    <source>
        <dbReference type="SMART" id="SM00860"/>
    </source>
</evidence>
<evidence type="ECO:0000313" key="3">
    <source>
        <dbReference type="Proteomes" id="UP000503540"/>
    </source>
</evidence>
<dbReference type="SMART" id="SM00860">
    <property type="entry name" value="SMI1_KNR4"/>
    <property type="match status" value="1"/>
</dbReference>
<evidence type="ECO:0000313" key="2">
    <source>
        <dbReference type="EMBL" id="QIS10554.1"/>
    </source>
</evidence>
<dbReference type="InterPro" id="IPR018958">
    <property type="entry name" value="Knr4/Smi1-like_dom"/>
</dbReference>
<dbReference type="SUPFAM" id="SSF160631">
    <property type="entry name" value="SMI1/KNR4-like"/>
    <property type="match status" value="1"/>
</dbReference>
<dbReference type="KEGG" id="nah:F5544_13325"/>
<gene>
    <name evidence="2" type="ORF">F5544_13325</name>
</gene>
<dbReference type="AlphaFoldDB" id="A0A6G9YBM4"/>
<dbReference type="Gene3D" id="3.40.1580.10">
    <property type="entry name" value="SMI1/KNR4-like"/>
    <property type="match status" value="1"/>
</dbReference>
<feature type="domain" description="Knr4/Smi1-like" evidence="1">
    <location>
        <begin position="57"/>
        <end position="179"/>
    </location>
</feature>
<protein>
    <recommendedName>
        <fullName evidence="1">Knr4/Smi1-like domain-containing protein</fullName>
    </recommendedName>
</protein>
<dbReference type="Pfam" id="PF09346">
    <property type="entry name" value="SMI1_KNR4"/>
    <property type="match status" value="1"/>
</dbReference>
<organism evidence="2 3">
    <name type="scientific">Nocardia arthritidis</name>
    <dbReference type="NCBI Taxonomy" id="228602"/>
    <lineage>
        <taxon>Bacteria</taxon>
        <taxon>Bacillati</taxon>
        <taxon>Actinomycetota</taxon>
        <taxon>Actinomycetes</taxon>
        <taxon>Mycobacteriales</taxon>
        <taxon>Nocardiaceae</taxon>
        <taxon>Nocardia</taxon>
    </lineage>
</organism>
<dbReference type="EMBL" id="CP046172">
    <property type="protein sequence ID" value="QIS10554.1"/>
    <property type="molecule type" value="Genomic_DNA"/>
</dbReference>
<dbReference type="Proteomes" id="UP000503540">
    <property type="component" value="Chromosome"/>
</dbReference>
<sequence length="198" mass="21845">MDTGLGERLERIESRLAYLRELDVPRPGASNLVGDDGQRLPGYVMFGADLHRHENRAVPEHALQRLEAAMKCPLPEGFRGFLSRIGTGSGPYYGIPWSKLERCASPACAQAFPAGSSGPIYRDEDDEGIEHGYLVITDIGCGDVVAVITAGQSRGHVVSLLYNSAEWQLGPEFLDFYESWIERGIEGLSRQPRPRMIV</sequence>
<accession>A0A6G9YBM4</accession>
<keyword evidence="3" id="KW-1185">Reference proteome</keyword>
<dbReference type="InterPro" id="IPR037883">
    <property type="entry name" value="Knr4/Smi1-like_sf"/>
</dbReference>